<dbReference type="Gene3D" id="3.40.630.30">
    <property type="match status" value="1"/>
</dbReference>
<dbReference type="AlphaFoldDB" id="A0A9N9QCJ3"/>
<accession>A0A9N9QCJ3</accession>
<dbReference type="Pfam" id="PF00583">
    <property type="entry name" value="Acetyltransf_1"/>
    <property type="match status" value="1"/>
</dbReference>
<evidence type="ECO:0000259" key="4">
    <source>
        <dbReference type="Pfam" id="PF00583"/>
    </source>
</evidence>
<keyword evidence="3" id="KW-0862">Zinc</keyword>
<dbReference type="InterPro" id="IPR011011">
    <property type="entry name" value="Znf_FYVE_PHD"/>
</dbReference>
<feature type="domain" description="N-acetyltransferase" evidence="4">
    <location>
        <begin position="415"/>
        <end position="505"/>
    </location>
</feature>
<dbReference type="CDD" id="cd04301">
    <property type="entry name" value="NAT_SF"/>
    <property type="match status" value="1"/>
</dbReference>
<evidence type="ECO:0000256" key="3">
    <source>
        <dbReference type="ARBA" id="ARBA00022833"/>
    </source>
</evidence>
<dbReference type="FunFam" id="3.40.630.30:FF:000013">
    <property type="entry name" value="cysteine-rich protein 2-binding protein-like"/>
    <property type="match status" value="1"/>
</dbReference>
<dbReference type="InterPro" id="IPR019786">
    <property type="entry name" value="Zinc_finger_PHD-type_CS"/>
</dbReference>
<dbReference type="Gene3D" id="3.90.980.20">
    <property type="match status" value="1"/>
</dbReference>
<keyword evidence="1" id="KW-0479">Metal-binding</keyword>
<name>A0A9N9QCJ3_9CUCU</name>
<dbReference type="Proteomes" id="UP001152799">
    <property type="component" value="Chromosome 2"/>
</dbReference>
<evidence type="ECO:0000313" key="5">
    <source>
        <dbReference type="EMBL" id="CAG9764755.1"/>
    </source>
</evidence>
<dbReference type="OrthoDB" id="4080456at2759"/>
<reference evidence="5" key="1">
    <citation type="submission" date="2022-01" db="EMBL/GenBank/DDBJ databases">
        <authorList>
            <person name="King R."/>
        </authorList>
    </citation>
    <scope>NUCLEOTIDE SEQUENCE</scope>
</reference>
<dbReference type="InterPro" id="IPR000182">
    <property type="entry name" value="GNAT_dom"/>
</dbReference>
<dbReference type="PANTHER" id="PTHR20916">
    <property type="entry name" value="CYSTEINE AND GLYCINE-RICH PROTEIN 2 BINDING PROTEIN"/>
    <property type="match status" value="1"/>
</dbReference>
<dbReference type="PROSITE" id="PS01359">
    <property type="entry name" value="ZF_PHD_1"/>
    <property type="match status" value="1"/>
</dbReference>
<protein>
    <recommendedName>
        <fullName evidence="4">N-acetyltransferase domain-containing protein</fullName>
    </recommendedName>
</protein>
<evidence type="ECO:0000256" key="1">
    <source>
        <dbReference type="ARBA" id="ARBA00022723"/>
    </source>
</evidence>
<sequence length="536" mass="61988">MEELLKIKSCKYCQQNILPCTDEGLTCSLCQQSVHSRCLKRGTVPGGIAGDLFYIYTCSECSDTGLEIFVRDKLSWLQTIVMSLHHLQMKSGGLARKGFFHWRHHIVSFIDRNWQVLYPNEKPRKKRWMGTVSGRLSHYSSYLFVSGSKTAFNKPAWWTLMYPKVTPFVISSVYSALTMEKQKSKLKNEKKLMSDSSQFHYLLTQYLPDPNMTQAVDITNNANIEFENIEEVELDLEKKKSKSSKRKNNRSICSEGPKKLIKLSAKMALPALFEEPAIVQEIAPPAEPIIVPKVENQMKETPKVPVRLLDAMCYYNTSLNNISRMKMVKMAVKLTGGIRKEMILSPYSGIYLKPYIRRDSETFPNWLKLMAEIQISANKNNPDFKLPPRSCIEYTYVQPEHIPAINSLCNHFFWPGIDVTESLQYPDFSCVALYKRLIIGYAFLVPDVQHTENYISFVFTRPGWRNCGIGKFMIYHLIQTSLGRDITLHVSIDNPALFLYQKFGFKVENVVLDFYDKYFRNDVKESKNAFFCRLQR</sequence>
<dbReference type="PANTHER" id="PTHR20916:SF26">
    <property type="entry name" value="CYSTEINE-RICH PROTEIN 2-BINDING PROTEIN"/>
    <property type="match status" value="1"/>
</dbReference>
<evidence type="ECO:0000313" key="6">
    <source>
        <dbReference type="Proteomes" id="UP001152799"/>
    </source>
</evidence>
<keyword evidence="6" id="KW-1185">Reference proteome</keyword>
<keyword evidence="2" id="KW-0863">Zinc-finger</keyword>
<dbReference type="SUPFAM" id="SSF57903">
    <property type="entry name" value="FYVE/PHD zinc finger"/>
    <property type="match status" value="1"/>
</dbReference>
<dbReference type="EMBL" id="OU892278">
    <property type="protein sequence ID" value="CAG9764755.1"/>
    <property type="molecule type" value="Genomic_DNA"/>
</dbReference>
<dbReference type="GO" id="GO:0004402">
    <property type="term" value="F:histone acetyltransferase activity"/>
    <property type="evidence" value="ECO:0007669"/>
    <property type="project" value="TreeGrafter"/>
</dbReference>
<dbReference type="GO" id="GO:0008270">
    <property type="term" value="F:zinc ion binding"/>
    <property type="evidence" value="ECO:0007669"/>
    <property type="project" value="UniProtKB-KW"/>
</dbReference>
<dbReference type="SUPFAM" id="SSF55729">
    <property type="entry name" value="Acyl-CoA N-acyltransferases (Nat)"/>
    <property type="match status" value="1"/>
</dbReference>
<organism evidence="5 6">
    <name type="scientific">Ceutorhynchus assimilis</name>
    <name type="common">cabbage seed weevil</name>
    <dbReference type="NCBI Taxonomy" id="467358"/>
    <lineage>
        <taxon>Eukaryota</taxon>
        <taxon>Metazoa</taxon>
        <taxon>Ecdysozoa</taxon>
        <taxon>Arthropoda</taxon>
        <taxon>Hexapoda</taxon>
        <taxon>Insecta</taxon>
        <taxon>Pterygota</taxon>
        <taxon>Neoptera</taxon>
        <taxon>Endopterygota</taxon>
        <taxon>Coleoptera</taxon>
        <taxon>Polyphaga</taxon>
        <taxon>Cucujiformia</taxon>
        <taxon>Curculionidae</taxon>
        <taxon>Ceutorhynchinae</taxon>
        <taxon>Ceutorhynchus</taxon>
    </lineage>
</organism>
<proteinExistence type="predicted"/>
<evidence type="ECO:0000256" key="2">
    <source>
        <dbReference type="ARBA" id="ARBA00022771"/>
    </source>
</evidence>
<dbReference type="InterPro" id="IPR016181">
    <property type="entry name" value="Acyl_CoA_acyltransferase"/>
</dbReference>
<gene>
    <name evidence="5" type="ORF">CEUTPL_LOCUS5387</name>
</gene>